<sequence>MAESASTALGVLFLYSVLMFSLPFVAFFGAKDIAEKYTSLDRFGVTVTSVVASVVTVNVIILFYVSRAIGTTRLEYHQELMDKMD</sequence>
<evidence type="ECO:0000313" key="7">
    <source>
        <dbReference type="EMBL" id="BES91759.1"/>
    </source>
</evidence>
<feature type="transmembrane region" description="Helical" evidence="6">
    <location>
        <begin position="42"/>
        <end position="65"/>
    </location>
</feature>
<evidence type="ECO:0000256" key="6">
    <source>
        <dbReference type="SAM" id="Phobius"/>
    </source>
</evidence>
<organism evidence="7 8">
    <name type="scientific">Nesidiocoris tenuis</name>
    <dbReference type="NCBI Taxonomy" id="355587"/>
    <lineage>
        <taxon>Eukaryota</taxon>
        <taxon>Metazoa</taxon>
        <taxon>Ecdysozoa</taxon>
        <taxon>Arthropoda</taxon>
        <taxon>Hexapoda</taxon>
        <taxon>Insecta</taxon>
        <taxon>Pterygota</taxon>
        <taxon>Neoptera</taxon>
        <taxon>Paraneoptera</taxon>
        <taxon>Hemiptera</taxon>
        <taxon>Heteroptera</taxon>
        <taxon>Panheteroptera</taxon>
        <taxon>Cimicomorpha</taxon>
        <taxon>Miridae</taxon>
        <taxon>Dicyphina</taxon>
        <taxon>Nesidiocoris</taxon>
    </lineage>
</organism>
<name>A0ABN7AK31_9HEMI</name>
<evidence type="ECO:0000256" key="4">
    <source>
        <dbReference type="ARBA" id="ARBA00023136"/>
    </source>
</evidence>
<evidence type="ECO:0000256" key="3">
    <source>
        <dbReference type="ARBA" id="ARBA00022989"/>
    </source>
</evidence>
<gene>
    <name evidence="7" type="ORF">NTJ_04567</name>
</gene>
<proteinExistence type="predicted"/>
<keyword evidence="2" id="KW-0256">Endoplasmic reticulum</keyword>
<evidence type="ECO:0000256" key="2">
    <source>
        <dbReference type="ARBA" id="ARBA00022824"/>
    </source>
</evidence>
<keyword evidence="4 6" id="KW-0472">Membrane</keyword>
<dbReference type="EMBL" id="AP028911">
    <property type="protein sequence ID" value="BES91759.1"/>
    <property type="molecule type" value="Genomic_DNA"/>
</dbReference>
<evidence type="ECO:0000256" key="5">
    <source>
        <dbReference type="ARBA" id="ARBA00023329"/>
    </source>
</evidence>
<accession>A0ABN7AK31</accession>
<dbReference type="InterPro" id="IPR019013">
    <property type="entry name" value="Vma21"/>
</dbReference>
<protein>
    <submittedName>
        <fullName evidence="7">Williams-beuren syndrome critical region protein</fullName>
    </submittedName>
</protein>
<keyword evidence="3 6" id="KW-1133">Transmembrane helix</keyword>
<keyword evidence="8" id="KW-1185">Reference proteome</keyword>
<evidence type="ECO:0000256" key="1">
    <source>
        <dbReference type="ARBA" id="ARBA00022692"/>
    </source>
</evidence>
<feature type="transmembrane region" description="Helical" evidence="6">
    <location>
        <begin position="12"/>
        <end position="30"/>
    </location>
</feature>
<dbReference type="Proteomes" id="UP001307889">
    <property type="component" value="Chromosome 3"/>
</dbReference>
<keyword evidence="5" id="KW-0968">Cytoplasmic vesicle</keyword>
<dbReference type="Pfam" id="PF09446">
    <property type="entry name" value="VMA21"/>
    <property type="match status" value="1"/>
</dbReference>
<keyword evidence="1 6" id="KW-0812">Transmembrane</keyword>
<evidence type="ECO:0000313" key="8">
    <source>
        <dbReference type="Proteomes" id="UP001307889"/>
    </source>
</evidence>
<reference evidence="7 8" key="1">
    <citation type="submission" date="2023-09" db="EMBL/GenBank/DDBJ databases">
        <title>Nesidiocoris tenuis whole genome shotgun sequence.</title>
        <authorList>
            <person name="Shibata T."/>
            <person name="Shimoda M."/>
            <person name="Kobayashi T."/>
            <person name="Uehara T."/>
        </authorList>
    </citation>
    <scope>NUCLEOTIDE SEQUENCE [LARGE SCALE GENOMIC DNA]</scope>
    <source>
        <strain evidence="7 8">Japan</strain>
    </source>
</reference>